<comment type="caution">
    <text evidence="1">The sequence shown here is derived from an EMBL/GenBank/DDBJ whole genome shotgun (WGS) entry which is preliminary data.</text>
</comment>
<reference evidence="1" key="1">
    <citation type="journal article" date="2015" name="Nature">
        <title>Complex archaea that bridge the gap between prokaryotes and eukaryotes.</title>
        <authorList>
            <person name="Spang A."/>
            <person name="Saw J.H."/>
            <person name="Jorgensen S.L."/>
            <person name="Zaremba-Niedzwiedzka K."/>
            <person name="Martijn J."/>
            <person name="Lind A.E."/>
            <person name="van Eijk R."/>
            <person name="Schleper C."/>
            <person name="Guy L."/>
            <person name="Ettema T.J."/>
        </authorList>
    </citation>
    <scope>NUCLEOTIDE SEQUENCE</scope>
</reference>
<protein>
    <submittedName>
        <fullName evidence="1">Uncharacterized protein</fullName>
    </submittedName>
</protein>
<proteinExistence type="predicted"/>
<sequence>MGVVVMLLKELSQEELKPKKGRTMIMFYTDGEFTDDNVLDMVKQIVPGFDPDHTPKQIAFLYYPPGGPEITAVSISSTRRESKDIAKSVRRLSRGKIRFKWDWDYIQVDVFQEFRKYERQ</sequence>
<dbReference type="AlphaFoldDB" id="A0A0F9QQL7"/>
<evidence type="ECO:0000313" key="1">
    <source>
        <dbReference type="EMBL" id="KKN15456.1"/>
    </source>
</evidence>
<organism evidence="1">
    <name type="scientific">marine sediment metagenome</name>
    <dbReference type="NCBI Taxonomy" id="412755"/>
    <lineage>
        <taxon>unclassified sequences</taxon>
        <taxon>metagenomes</taxon>
        <taxon>ecological metagenomes</taxon>
    </lineage>
</organism>
<gene>
    <name evidence="1" type="ORF">LCGC14_0985760</name>
</gene>
<accession>A0A0F9QQL7</accession>
<dbReference type="EMBL" id="LAZR01003710">
    <property type="protein sequence ID" value="KKN15456.1"/>
    <property type="molecule type" value="Genomic_DNA"/>
</dbReference>
<name>A0A0F9QQL7_9ZZZZ</name>